<sequence>MSANGLSRTSANILGTMKLLASQAEDLVPAPAPRAAIST</sequence>
<keyword evidence="2" id="KW-1185">Reference proteome</keyword>
<gene>
    <name evidence="1" type="ordered locus">GDI2674</name>
</gene>
<name>A9HPQ0_GLUDA</name>
<protein>
    <submittedName>
        <fullName evidence="1">Uncharacterized protein</fullName>
    </submittedName>
</protein>
<dbReference type="KEGG" id="gdi:GDI2674"/>
<proteinExistence type="predicted"/>
<dbReference type="EMBL" id="AM889285">
    <property type="protein sequence ID" value="CAP56617.1"/>
    <property type="molecule type" value="Genomic_DNA"/>
</dbReference>
<accession>A9HPQ0</accession>
<dbReference type="Proteomes" id="UP000001176">
    <property type="component" value="Chromosome"/>
</dbReference>
<reference evidence="1 2" key="1">
    <citation type="journal article" date="2009" name="BMC Genomics">
        <title>Complete genome sequence of the sugarcane nitrogen-fixing endophyte Gluconacetobacter diazotrophicus Pal5.</title>
        <authorList>
            <person name="Bertalan M."/>
            <person name="Albano R."/>
            <person name="Padua V."/>
            <person name="Rouws L."/>
            <person name="Rojas C."/>
            <person name="Hemerly A."/>
            <person name="Teixeira K."/>
            <person name="Schwab S."/>
            <person name="Araujo J."/>
            <person name="Oliveira A."/>
            <person name="Franca L."/>
            <person name="Magalhaes V."/>
            <person name="Alqueres S."/>
            <person name="Cardoso A."/>
            <person name="Almeida W."/>
            <person name="Loureiro M.M."/>
            <person name="Nogueira E."/>
            <person name="Cidade D."/>
            <person name="Oliveira D."/>
            <person name="Simao T."/>
            <person name="Macedo J."/>
            <person name="Valadao A."/>
            <person name="Dreschsel M."/>
            <person name="Freitas F."/>
            <person name="Vidal M."/>
            <person name="Guedes H."/>
            <person name="Rodrigues E."/>
            <person name="Meneses C."/>
            <person name="Brioso P."/>
            <person name="Pozzer L."/>
            <person name="Figueiredo D."/>
            <person name="Montano H."/>
            <person name="Junior J."/>
            <person name="Filho G."/>
            <person name="Flores V."/>
            <person name="Ferreira B."/>
            <person name="Branco A."/>
            <person name="Gonzalez P."/>
            <person name="Guillobel H."/>
            <person name="Lemos M."/>
            <person name="Seibel L."/>
            <person name="Macedo J."/>
            <person name="Alves-Ferreira M."/>
            <person name="Sachetto-Martins G."/>
            <person name="Coelho A."/>
            <person name="Santos E."/>
            <person name="Amaral G."/>
            <person name="Neves A."/>
            <person name="Pacheco A.B."/>
            <person name="Carvalho D."/>
            <person name="Lery L."/>
            <person name="Bisch P."/>
            <person name="Rossle S.C."/>
            <person name="Urmenyi T."/>
            <person name="Kruger W.V."/>
            <person name="Martins O."/>
            <person name="Baldani J.I."/>
            <person name="Ferreira P.C."/>
        </authorList>
    </citation>
    <scope>NUCLEOTIDE SEQUENCE [LARGE SCALE GENOMIC DNA]</scope>
    <source>
        <strain evidence="2">ATCC 49037 / DSM 5601 / CCUG 37298 / CIP 103539 / LMG 7603 / PAl5</strain>
    </source>
</reference>
<evidence type="ECO:0000313" key="2">
    <source>
        <dbReference type="Proteomes" id="UP000001176"/>
    </source>
</evidence>
<evidence type="ECO:0000313" key="1">
    <source>
        <dbReference type="EMBL" id="CAP56617.1"/>
    </source>
</evidence>
<organism evidence="1 2">
    <name type="scientific">Gluconacetobacter diazotrophicus (strain ATCC 49037 / DSM 5601 / CCUG 37298 / CIP 103539 / LMG 7603 / PAl5)</name>
    <dbReference type="NCBI Taxonomy" id="272568"/>
    <lineage>
        <taxon>Bacteria</taxon>
        <taxon>Pseudomonadati</taxon>
        <taxon>Pseudomonadota</taxon>
        <taxon>Alphaproteobacteria</taxon>
        <taxon>Acetobacterales</taxon>
        <taxon>Acetobacteraceae</taxon>
        <taxon>Gluconacetobacter</taxon>
    </lineage>
</organism>
<dbReference type="AlphaFoldDB" id="A9HPQ0"/>